<dbReference type="AlphaFoldDB" id="A0A0S4TW48"/>
<evidence type="ECO:0000313" key="1">
    <source>
        <dbReference type="EMBL" id="CUV14272.1"/>
    </source>
</evidence>
<accession>A0A0S4TW48</accession>
<sequence>MQPASGRPVREEDDAARAKPARLPAFGALVMVAYGSTVKAAVDGIWSAISAAL</sequence>
<protein>
    <submittedName>
        <fullName evidence="1">Putative pilin protein</fullName>
    </submittedName>
</protein>
<reference evidence="1" key="1">
    <citation type="submission" date="2015-10" db="EMBL/GenBank/DDBJ databases">
        <authorList>
            <person name="Gilbert D.G."/>
        </authorList>
    </citation>
    <scope>NUCLEOTIDE SEQUENCE</scope>
    <source>
        <strain evidence="1">Phyl III-seqv23</strain>
    </source>
</reference>
<gene>
    <name evidence="1" type="ORF">RUN39_v1_750057</name>
</gene>
<proteinExistence type="predicted"/>
<name>A0A0S4TW48_RALSL</name>
<organism evidence="1">
    <name type="scientific">Ralstonia solanacearum</name>
    <name type="common">Pseudomonas solanacearum</name>
    <dbReference type="NCBI Taxonomy" id="305"/>
    <lineage>
        <taxon>Bacteria</taxon>
        <taxon>Pseudomonadati</taxon>
        <taxon>Pseudomonadota</taxon>
        <taxon>Betaproteobacteria</taxon>
        <taxon>Burkholderiales</taxon>
        <taxon>Burkholderiaceae</taxon>
        <taxon>Ralstonia</taxon>
        <taxon>Ralstonia solanacearum species complex</taxon>
    </lineage>
</organism>
<dbReference type="EMBL" id="LN899819">
    <property type="protein sequence ID" value="CUV14272.1"/>
    <property type="molecule type" value="Genomic_DNA"/>
</dbReference>